<dbReference type="GO" id="GO:0000253">
    <property type="term" value="F:3-beta-hydroxysteroid 3-dehydrogenase (NADP+) activity"/>
    <property type="evidence" value="ECO:0007669"/>
    <property type="project" value="TreeGrafter"/>
</dbReference>
<dbReference type="GeneID" id="25320106"/>
<dbReference type="InterPro" id="IPR036291">
    <property type="entry name" value="NAD(P)-bd_dom_sf"/>
</dbReference>
<dbReference type="GO" id="GO:0005741">
    <property type="term" value="C:mitochondrial outer membrane"/>
    <property type="evidence" value="ECO:0007669"/>
    <property type="project" value="TreeGrafter"/>
</dbReference>
<dbReference type="Gene3D" id="3.40.50.720">
    <property type="entry name" value="NAD(P)-binding Rossmann-like Domain"/>
    <property type="match status" value="1"/>
</dbReference>
<accession>A0A0F4YJD8</accession>
<dbReference type="EMBL" id="LASV01000482">
    <property type="protein sequence ID" value="KKA18215.1"/>
    <property type="molecule type" value="Genomic_DNA"/>
</dbReference>
<organism evidence="2 3">
    <name type="scientific">Rasamsonia emersonii (strain ATCC 16479 / CBS 393.64 / IMI 116815)</name>
    <dbReference type="NCBI Taxonomy" id="1408163"/>
    <lineage>
        <taxon>Eukaryota</taxon>
        <taxon>Fungi</taxon>
        <taxon>Dikarya</taxon>
        <taxon>Ascomycota</taxon>
        <taxon>Pezizomycotina</taxon>
        <taxon>Eurotiomycetes</taxon>
        <taxon>Eurotiomycetidae</taxon>
        <taxon>Eurotiales</taxon>
        <taxon>Trichocomaceae</taxon>
        <taxon>Rasamsonia</taxon>
    </lineage>
</organism>
<dbReference type="GO" id="GO:0005789">
    <property type="term" value="C:endoplasmic reticulum membrane"/>
    <property type="evidence" value="ECO:0007669"/>
    <property type="project" value="TreeGrafter"/>
</dbReference>
<dbReference type="PANTHER" id="PTHR43647:SF4">
    <property type="entry name" value="KETOREDUCTASE (KR) DOMAIN-CONTAINING PROTEIN"/>
    <property type="match status" value="1"/>
</dbReference>
<dbReference type="AlphaFoldDB" id="A0A0F4YJD8"/>
<evidence type="ECO:0000256" key="1">
    <source>
        <dbReference type="SAM" id="SignalP"/>
    </source>
</evidence>
<name>A0A0F4YJD8_RASE3</name>
<proteinExistence type="predicted"/>
<dbReference type="OrthoDB" id="191139at2759"/>
<dbReference type="PANTHER" id="PTHR43647">
    <property type="entry name" value="DEHYDROGENASE"/>
    <property type="match status" value="1"/>
</dbReference>
<dbReference type="InterPro" id="IPR051593">
    <property type="entry name" value="Ergosterol_Biosynth_ERG27"/>
</dbReference>
<comment type="caution">
    <text evidence="2">The sequence shown here is derived from an EMBL/GenBank/DDBJ whole genome shotgun (WGS) entry which is preliminary data.</text>
</comment>
<evidence type="ECO:0000313" key="3">
    <source>
        <dbReference type="Proteomes" id="UP000053958"/>
    </source>
</evidence>
<gene>
    <name evidence="2" type="ORF">T310_7841</name>
</gene>
<reference evidence="2 3" key="1">
    <citation type="submission" date="2015-04" db="EMBL/GenBank/DDBJ databases">
        <authorList>
            <person name="Heijne W.H."/>
            <person name="Fedorova N.D."/>
            <person name="Nierman W.C."/>
            <person name="Vollebregt A.W."/>
            <person name="Zhao Z."/>
            <person name="Wu L."/>
            <person name="Kumar M."/>
            <person name="Stam H."/>
            <person name="van den Berg M.A."/>
            <person name="Pel H.J."/>
        </authorList>
    </citation>
    <scope>NUCLEOTIDE SEQUENCE [LARGE SCALE GENOMIC DNA]</scope>
    <source>
        <strain evidence="2 3">CBS 393.64</strain>
    </source>
</reference>
<keyword evidence="3" id="KW-1185">Reference proteome</keyword>
<dbReference type="GO" id="GO:0005811">
    <property type="term" value="C:lipid droplet"/>
    <property type="evidence" value="ECO:0007669"/>
    <property type="project" value="TreeGrafter"/>
</dbReference>
<protein>
    <submittedName>
        <fullName evidence="2">Short-chain dehydrogenase</fullName>
    </submittedName>
</protein>
<dbReference type="STRING" id="1408163.A0A0F4YJD8"/>
<dbReference type="SUPFAM" id="SSF51735">
    <property type="entry name" value="NAD(P)-binding Rossmann-fold domains"/>
    <property type="match status" value="1"/>
</dbReference>
<feature type="chain" id="PRO_5002481596" evidence="1">
    <location>
        <begin position="32"/>
        <end position="286"/>
    </location>
</feature>
<evidence type="ECO:0000313" key="2">
    <source>
        <dbReference type="EMBL" id="KKA18215.1"/>
    </source>
</evidence>
<dbReference type="RefSeq" id="XP_013324827.1">
    <property type="nucleotide sequence ID" value="XM_013469373.1"/>
</dbReference>
<keyword evidence="1" id="KW-0732">Signal</keyword>
<sequence length="286" mass="31720">MHALQARIHTQLVPIQVLSVLSLLTVQQGYAKVKDGKLPPLASIVCNAYYWNLAGSEVERTPDGYEKAFQVNHIAHAALVLRLLGSFCSEGNARVVLFSSDAHWPGKNSLEKYPPSIPEDLELPMKPPPDQTSDNVLGRGFQRYAVSKLAVVMWMCALNRYLERDPNLYNITAIAINPGNLSDSRALRVNTPPLLTLLSKFVIKPLQPLLRLVADPTMRTAAEAGVDVIDLATNAAHPGERGYFTLLERDTSSPESLDEETQQRLWTKTLEWARITRENTALAIDA</sequence>
<dbReference type="Proteomes" id="UP000053958">
    <property type="component" value="Unassembled WGS sequence"/>
</dbReference>
<feature type="signal peptide" evidence="1">
    <location>
        <begin position="1"/>
        <end position="31"/>
    </location>
</feature>